<dbReference type="EMBL" id="BIFH01000050">
    <property type="protein sequence ID" value="GCE01566.1"/>
    <property type="molecule type" value="Genomic_DNA"/>
</dbReference>
<reference evidence="1 2" key="1">
    <citation type="submission" date="2018-12" db="EMBL/GenBank/DDBJ databases">
        <title>Draft genome sequence of Embleya hyalina NBRC 13850T.</title>
        <authorList>
            <person name="Komaki H."/>
            <person name="Hosoyama A."/>
            <person name="Kimura A."/>
            <person name="Ichikawa N."/>
            <person name="Tamura T."/>
        </authorList>
    </citation>
    <scope>NUCLEOTIDE SEQUENCE [LARGE SCALE GENOMIC DNA]</scope>
    <source>
        <strain evidence="1 2">NBRC 13850</strain>
    </source>
</reference>
<dbReference type="AlphaFoldDB" id="A0A401Z402"/>
<comment type="caution">
    <text evidence="1">The sequence shown here is derived from an EMBL/GenBank/DDBJ whole genome shotgun (WGS) entry which is preliminary data.</text>
</comment>
<dbReference type="RefSeq" id="WP_126643187.1">
    <property type="nucleotide sequence ID" value="NZ_BIFH01000050.1"/>
</dbReference>
<sequence length="161" mass="17313">MNPPTTTLGEVMRLRADLAATRAAWEAATTSRRRIAHTPTCYGATLVDDGLCADCRATERKGVRPADLTRLVHCVYTDEGFAGHVASLTRKHGPSDGVGAALLDDLAGGRRERMTSCEADAMVTAMRAAIASESIDDYYRPHLESGLAELLGVLRRNRDAA</sequence>
<dbReference type="Proteomes" id="UP000286931">
    <property type="component" value="Unassembled WGS sequence"/>
</dbReference>
<name>A0A401Z402_9ACTN</name>
<evidence type="ECO:0000313" key="1">
    <source>
        <dbReference type="EMBL" id="GCE01566.1"/>
    </source>
</evidence>
<keyword evidence="2" id="KW-1185">Reference proteome</keyword>
<evidence type="ECO:0000313" key="2">
    <source>
        <dbReference type="Proteomes" id="UP000286931"/>
    </source>
</evidence>
<gene>
    <name evidence="1" type="ORF">EHYA_09332</name>
</gene>
<protein>
    <submittedName>
        <fullName evidence="1">Uncharacterized protein</fullName>
    </submittedName>
</protein>
<accession>A0A401Z402</accession>
<organism evidence="1 2">
    <name type="scientific">Embleya hyalina</name>
    <dbReference type="NCBI Taxonomy" id="516124"/>
    <lineage>
        <taxon>Bacteria</taxon>
        <taxon>Bacillati</taxon>
        <taxon>Actinomycetota</taxon>
        <taxon>Actinomycetes</taxon>
        <taxon>Kitasatosporales</taxon>
        <taxon>Streptomycetaceae</taxon>
        <taxon>Embleya</taxon>
    </lineage>
</organism>
<proteinExistence type="predicted"/>